<reference evidence="1 2" key="1">
    <citation type="submission" date="2019-07" db="EMBL/GenBank/DDBJ databases">
        <title>The draft genome sequence of Aquimarina algiphila M91.</title>
        <authorList>
            <person name="Meng X."/>
        </authorList>
    </citation>
    <scope>NUCLEOTIDE SEQUENCE [LARGE SCALE GENOMIC DNA]</scope>
    <source>
        <strain evidence="1 2">M91</strain>
    </source>
</reference>
<sequence length="166" mass="18602">MSDNIKTQQIFKNTLPDCAQQFKTVVKATPYPIQNPFVLSKFGSLSKEILPPIVKSTRDNNNILIDTIVFIDSSISPDYFWIFYQLTTCEAGTPQLTIYICYIFCGAGSVSPNPFTNDYTAYSVPLIFTNKEIKNIKAINNIKTFVRNSDPETSRGTVTTVPPPTE</sequence>
<accession>A0A554VP94</accession>
<evidence type="ECO:0000313" key="2">
    <source>
        <dbReference type="Proteomes" id="UP000318833"/>
    </source>
</evidence>
<keyword evidence="2" id="KW-1185">Reference proteome</keyword>
<dbReference type="AlphaFoldDB" id="A0A554VP94"/>
<evidence type="ECO:0000313" key="1">
    <source>
        <dbReference type="EMBL" id="TSE10218.1"/>
    </source>
</evidence>
<dbReference type="Proteomes" id="UP000318833">
    <property type="component" value="Unassembled WGS sequence"/>
</dbReference>
<dbReference type="RefSeq" id="WP_143915770.1">
    <property type="nucleotide sequence ID" value="NZ_CANMIK010000008.1"/>
</dbReference>
<proteinExistence type="predicted"/>
<dbReference type="EMBL" id="VLNR01000008">
    <property type="protein sequence ID" value="TSE10218.1"/>
    <property type="molecule type" value="Genomic_DNA"/>
</dbReference>
<organism evidence="1 2">
    <name type="scientific">Aquimarina algiphila</name>
    <dbReference type="NCBI Taxonomy" id="2047982"/>
    <lineage>
        <taxon>Bacteria</taxon>
        <taxon>Pseudomonadati</taxon>
        <taxon>Bacteroidota</taxon>
        <taxon>Flavobacteriia</taxon>
        <taxon>Flavobacteriales</taxon>
        <taxon>Flavobacteriaceae</taxon>
        <taxon>Aquimarina</taxon>
    </lineage>
</organism>
<name>A0A554VP94_9FLAO</name>
<comment type="caution">
    <text evidence="1">The sequence shown here is derived from an EMBL/GenBank/DDBJ whole genome shotgun (WGS) entry which is preliminary data.</text>
</comment>
<gene>
    <name evidence="1" type="ORF">FOF46_05605</name>
</gene>
<protein>
    <submittedName>
        <fullName evidence="1">Uncharacterized protein</fullName>
    </submittedName>
</protein>